<feature type="domain" description="ATP-grasp" evidence="5">
    <location>
        <begin position="112"/>
        <end position="309"/>
    </location>
</feature>
<evidence type="ECO:0000256" key="1">
    <source>
        <dbReference type="ARBA" id="ARBA00022598"/>
    </source>
</evidence>
<dbReference type="Gene3D" id="3.40.50.20">
    <property type="match status" value="1"/>
</dbReference>
<evidence type="ECO:0000259" key="5">
    <source>
        <dbReference type="PROSITE" id="PS50975"/>
    </source>
</evidence>
<accession>A0ABT8B330</accession>
<evidence type="ECO:0000256" key="2">
    <source>
        <dbReference type="ARBA" id="ARBA00022741"/>
    </source>
</evidence>
<dbReference type="InterPro" id="IPR013815">
    <property type="entry name" value="ATP_grasp_subdomain_1"/>
</dbReference>
<evidence type="ECO:0000313" key="7">
    <source>
        <dbReference type="Proteomes" id="UP001180081"/>
    </source>
</evidence>
<proteinExistence type="predicted"/>
<dbReference type="Proteomes" id="UP001180081">
    <property type="component" value="Unassembled WGS sequence"/>
</dbReference>
<dbReference type="PANTHER" id="PTHR43585:SF2">
    <property type="entry name" value="ATP-GRASP ENZYME FSQD"/>
    <property type="match status" value="1"/>
</dbReference>
<reference evidence="6" key="1">
    <citation type="journal article" date="2014" name="Int. J. Syst. Evol. Microbiol.">
        <title>Complete genome of a new Firmicutes species belonging to the dominant human colonic microbiota ('Ruminococcus bicirculans') reveals two chromosomes and a selective capacity to utilize plant glucans.</title>
        <authorList>
            <consortium name="NISC Comparative Sequencing Program"/>
            <person name="Wegmann U."/>
            <person name="Louis P."/>
            <person name="Goesmann A."/>
            <person name="Henrissat B."/>
            <person name="Duncan S.H."/>
            <person name="Flint H.J."/>
        </authorList>
    </citation>
    <scope>NUCLEOTIDE SEQUENCE</scope>
    <source>
        <strain evidence="6">CECT 7703</strain>
    </source>
</reference>
<dbReference type="InterPro" id="IPR011761">
    <property type="entry name" value="ATP-grasp"/>
</dbReference>
<keyword evidence="3 4" id="KW-0067">ATP-binding</keyword>
<dbReference type="Pfam" id="PF13535">
    <property type="entry name" value="ATP-grasp_4"/>
    <property type="match status" value="1"/>
</dbReference>
<keyword evidence="2 4" id="KW-0547">Nucleotide-binding</keyword>
<dbReference type="InterPro" id="IPR052032">
    <property type="entry name" value="ATP-dep_AA_Ligase"/>
</dbReference>
<gene>
    <name evidence="6" type="ORF">QWZ03_07820</name>
</gene>
<comment type="caution">
    <text evidence="6">The sequence shown here is derived from an EMBL/GenBank/DDBJ whole genome shotgun (WGS) entry which is preliminary data.</text>
</comment>
<sequence length="413" mass="45645">MNILVLQSVRYDLICYDRAIDHHRHQVVYIGTAEKHAQIPAGLPCEKIEREGRRPLYEEVSEILERLDRQFDFLIAISEHELVDAARLRERFGIPGPMPLQARKVRDKTLMKQCIIDAGIRAPRYAALDHWLAGQQLAVADDASIILKPVDGASSVDVRRFDSQQTLADALKAGRTGVAALDDGTGDTARYQVEEFIEGRVVHIDGIARQGTIQILVASRYVGTLMGFAHGKPAGSIQFDTTDEMQQWVSRILQAVEIRDGAFHLEIIEGQDGPVFLEIAHRVGGARITEAFERKTGIHLAIADIGTIVDPDYTLQPNWDSSAYYGWFIVPAHQLNKPYCRVSGYDALLASGTVETLNVLGTDKPVPKKISYAETLLPLAGLVRANSSQVLQDTLDTLFNELVLEGLDESAAA</sequence>
<dbReference type="Gene3D" id="3.30.1490.20">
    <property type="entry name" value="ATP-grasp fold, A domain"/>
    <property type="match status" value="1"/>
</dbReference>
<keyword evidence="7" id="KW-1185">Reference proteome</keyword>
<evidence type="ECO:0000256" key="4">
    <source>
        <dbReference type="PROSITE-ProRule" id="PRU00409"/>
    </source>
</evidence>
<dbReference type="EMBL" id="JAUFPU010000005">
    <property type="protein sequence ID" value="MDN3576667.1"/>
    <property type="molecule type" value="Genomic_DNA"/>
</dbReference>
<protein>
    <submittedName>
        <fullName evidence="6">ATP-grasp domain-containing protein</fullName>
    </submittedName>
</protein>
<name>A0ABT8B330_9NEIS</name>
<dbReference type="Gene3D" id="3.30.470.20">
    <property type="entry name" value="ATP-grasp fold, B domain"/>
    <property type="match status" value="1"/>
</dbReference>
<dbReference type="PANTHER" id="PTHR43585">
    <property type="entry name" value="FUMIPYRROLE BIOSYNTHESIS PROTEIN C"/>
    <property type="match status" value="1"/>
</dbReference>
<keyword evidence="1" id="KW-0436">Ligase</keyword>
<organism evidence="6 7">
    <name type="scientific">Chitinimonas viridis</name>
    <dbReference type="NCBI Taxonomy" id="664880"/>
    <lineage>
        <taxon>Bacteria</taxon>
        <taxon>Pseudomonadati</taxon>
        <taxon>Pseudomonadota</taxon>
        <taxon>Betaproteobacteria</taxon>
        <taxon>Neisseriales</taxon>
        <taxon>Chitinibacteraceae</taxon>
        <taxon>Chitinimonas</taxon>
    </lineage>
</organism>
<dbReference type="RefSeq" id="WP_290332195.1">
    <property type="nucleotide sequence ID" value="NZ_JAUFPU010000005.1"/>
</dbReference>
<dbReference type="SUPFAM" id="SSF56059">
    <property type="entry name" value="Glutathione synthetase ATP-binding domain-like"/>
    <property type="match status" value="1"/>
</dbReference>
<reference evidence="6" key="2">
    <citation type="submission" date="2023-06" db="EMBL/GenBank/DDBJ databases">
        <authorList>
            <person name="Lucena T."/>
            <person name="Sun Q."/>
        </authorList>
    </citation>
    <scope>NUCLEOTIDE SEQUENCE</scope>
    <source>
        <strain evidence="6">CECT 7703</strain>
    </source>
</reference>
<evidence type="ECO:0000256" key="3">
    <source>
        <dbReference type="ARBA" id="ARBA00022840"/>
    </source>
</evidence>
<dbReference type="PROSITE" id="PS50975">
    <property type="entry name" value="ATP_GRASP"/>
    <property type="match status" value="1"/>
</dbReference>
<evidence type="ECO:0000313" key="6">
    <source>
        <dbReference type="EMBL" id="MDN3576667.1"/>
    </source>
</evidence>